<name>A0A6C0K4U2_9ZZZZ</name>
<dbReference type="AlphaFoldDB" id="A0A6C0K4U2"/>
<sequence length="152" mass="16681">MNAVSIATIAAVGGGIYLLFFGLGIAYAIAFSFSECQKLDVNSAMQEAAWWGLYPFAGWVFTNIPYVRIQFDKFFIMFGMSSETAVWVSFGYVLMLASIAGIFNLRASAVQAACKPTIDEADEFRKRMLERQRTHNAEIAAAAETTPAVLPV</sequence>
<proteinExistence type="predicted"/>
<evidence type="ECO:0008006" key="3">
    <source>
        <dbReference type="Google" id="ProtNLM"/>
    </source>
</evidence>
<organism evidence="2">
    <name type="scientific">viral metagenome</name>
    <dbReference type="NCBI Taxonomy" id="1070528"/>
    <lineage>
        <taxon>unclassified sequences</taxon>
        <taxon>metagenomes</taxon>
        <taxon>organismal metagenomes</taxon>
    </lineage>
</organism>
<reference evidence="2" key="1">
    <citation type="journal article" date="2020" name="Nature">
        <title>Giant virus diversity and host interactions through global metagenomics.</title>
        <authorList>
            <person name="Schulz F."/>
            <person name="Roux S."/>
            <person name="Paez-Espino D."/>
            <person name="Jungbluth S."/>
            <person name="Walsh D.A."/>
            <person name="Denef V.J."/>
            <person name="McMahon K.D."/>
            <person name="Konstantinidis K.T."/>
            <person name="Eloe-Fadrosh E.A."/>
            <person name="Kyrpides N.C."/>
            <person name="Woyke T."/>
        </authorList>
    </citation>
    <scope>NUCLEOTIDE SEQUENCE</scope>
    <source>
        <strain evidence="2">GVMAG-S-1101176-114</strain>
    </source>
</reference>
<feature type="transmembrane region" description="Helical" evidence="1">
    <location>
        <begin position="48"/>
        <end position="66"/>
    </location>
</feature>
<feature type="transmembrane region" description="Helical" evidence="1">
    <location>
        <begin position="6"/>
        <end position="28"/>
    </location>
</feature>
<keyword evidence="1" id="KW-1133">Transmembrane helix</keyword>
<keyword evidence="1" id="KW-0812">Transmembrane</keyword>
<evidence type="ECO:0000313" key="2">
    <source>
        <dbReference type="EMBL" id="QHU13082.1"/>
    </source>
</evidence>
<evidence type="ECO:0000256" key="1">
    <source>
        <dbReference type="SAM" id="Phobius"/>
    </source>
</evidence>
<keyword evidence="1" id="KW-0472">Membrane</keyword>
<protein>
    <recommendedName>
        <fullName evidence="3">Transmembrane protein</fullName>
    </recommendedName>
</protein>
<accession>A0A6C0K4U2</accession>
<dbReference type="EMBL" id="MN740813">
    <property type="protein sequence ID" value="QHU13082.1"/>
    <property type="molecule type" value="Genomic_DNA"/>
</dbReference>
<feature type="transmembrane region" description="Helical" evidence="1">
    <location>
        <begin position="86"/>
        <end position="105"/>
    </location>
</feature>